<proteinExistence type="predicted"/>
<name>A0A9N8WNM1_9GLOM</name>
<evidence type="ECO:0000313" key="2">
    <source>
        <dbReference type="Proteomes" id="UP000789739"/>
    </source>
</evidence>
<keyword evidence="2" id="KW-1185">Reference proteome</keyword>
<dbReference type="AlphaFoldDB" id="A0A9N8WNM1"/>
<dbReference type="EMBL" id="CAJVPI010000141">
    <property type="protein sequence ID" value="CAG8488513.1"/>
    <property type="molecule type" value="Genomic_DNA"/>
</dbReference>
<reference evidence="1" key="1">
    <citation type="submission" date="2021-06" db="EMBL/GenBank/DDBJ databases">
        <authorList>
            <person name="Kallberg Y."/>
            <person name="Tangrot J."/>
            <person name="Rosling A."/>
        </authorList>
    </citation>
    <scope>NUCLEOTIDE SEQUENCE</scope>
    <source>
        <strain evidence="1">BR232B</strain>
    </source>
</reference>
<comment type="caution">
    <text evidence="1">The sequence shown here is derived from an EMBL/GenBank/DDBJ whole genome shotgun (WGS) entry which is preliminary data.</text>
</comment>
<accession>A0A9N8WNM1</accession>
<dbReference type="Proteomes" id="UP000789739">
    <property type="component" value="Unassembled WGS sequence"/>
</dbReference>
<dbReference type="OrthoDB" id="2439103at2759"/>
<protein>
    <submittedName>
        <fullName evidence="1">3466_t:CDS:1</fullName>
    </submittedName>
</protein>
<evidence type="ECO:0000313" key="1">
    <source>
        <dbReference type="EMBL" id="CAG8488513.1"/>
    </source>
</evidence>
<sequence length="141" mass="16347">MDEEKPLSSDQIKDNVDILKRKLRKDTSPLYQCLYSAINEALVRKLTWKNPLASQVISNRSELIQKLPVHLQKAFMKLAQLMKPTLMPKVKDMCREFITNTSSHNCDKRLPGRLIHDGTWKAPLALNIFQTEKKLVLEDFN</sequence>
<gene>
    <name evidence="1" type="ORF">PBRASI_LOCUS1972</name>
</gene>
<organism evidence="1 2">
    <name type="scientific">Paraglomus brasilianum</name>
    <dbReference type="NCBI Taxonomy" id="144538"/>
    <lineage>
        <taxon>Eukaryota</taxon>
        <taxon>Fungi</taxon>
        <taxon>Fungi incertae sedis</taxon>
        <taxon>Mucoromycota</taxon>
        <taxon>Glomeromycotina</taxon>
        <taxon>Glomeromycetes</taxon>
        <taxon>Paraglomerales</taxon>
        <taxon>Paraglomeraceae</taxon>
        <taxon>Paraglomus</taxon>
    </lineage>
</organism>